<keyword evidence="1" id="KW-0472">Membrane</keyword>
<keyword evidence="1" id="KW-0812">Transmembrane</keyword>
<keyword evidence="3" id="KW-1185">Reference proteome</keyword>
<name>A0AA41Q3G8_9ACTN</name>
<evidence type="ECO:0000313" key="3">
    <source>
        <dbReference type="Proteomes" id="UP001165378"/>
    </source>
</evidence>
<dbReference type="AlphaFoldDB" id="A0AA41Q3G8"/>
<sequence>MNTKAPHPKAHHAQGEDIDHAEHVDTGIMSRRWIYIGSAVLLVAILVTGIIAYSGVHKTNEANNKANELRSALAAAGLPQPDKDLIVRTLGTDGGAVCEDPGQALRNGADRVGLANGAAGPGQRPIIGSARIVEAERIVLQTYCPDKVDDFDDEISDLKFDDVVKQ</sequence>
<evidence type="ECO:0000256" key="1">
    <source>
        <dbReference type="SAM" id="Phobius"/>
    </source>
</evidence>
<feature type="transmembrane region" description="Helical" evidence="1">
    <location>
        <begin position="33"/>
        <end position="56"/>
    </location>
</feature>
<dbReference type="EMBL" id="JAKFHA010000018">
    <property type="protein sequence ID" value="MCF2530845.1"/>
    <property type="molecule type" value="Genomic_DNA"/>
</dbReference>
<evidence type="ECO:0000313" key="2">
    <source>
        <dbReference type="EMBL" id="MCF2530845.1"/>
    </source>
</evidence>
<reference evidence="2" key="1">
    <citation type="submission" date="2022-01" db="EMBL/GenBank/DDBJ databases">
        <title>Genome-Based Taxonomic Classification of the Phylum Actinobacteria.</title>
        <authorList>
            <person name="Gao Y."/>
        </authorList>
    </citation>
    <scope>NUCLEOTIDE SEQUENCE</scope>
    <source>
        <strain evidence="2">KLBMP 8922</strain>
    </source>
</reference>
<gene>
    <name evidence="2" type="ORF">LZ495_27020</name>
</gene>
<keyword evidence="1" id="KW-1133">Transmembrane helix</keyword>
<accession>A0AA41Q3G8</accession>
<comment type="caution">
    <text evidence="2">The sequence shown here is derived from an EMBL/GenBank/DDBJ whole genome shotgun (WGS) entry which is preliminary data.</text>
</comment>
<organism evidence="2 3">
    <name type="scientific">Yinghuangia soli</name>
    <dbReference type="NCBI Taxonomy" id="2908204"/>
    <lineage>
        <taxon>Bacteria</taxon>
        <taxon>Bacillati</taxon>
        <taxon>Actinomycetota</taxon>
        <taxon>Actinomycetes</taxon>
        <taxon>Kitasatosporales</taxon>
        <taxon>Streptomycetaceae</taxon>
        <taxon>Yinghuangia</taxon>
    </lineage>
</organism>
<dbReference type="RefSeq" id="WP_235055499.1">
    <property type="nucleotide sequence ID" value="NZ_JAKFHA010000018.1"/>
</dbReference>
<dbReference type="Proteomes" id="UP001165378">
    <property type="component" value="Unassembled WGS sequence"/>
</dbReference>
<protein>
    <submittedName>
        <fullName evidence="2">Uncharacterized protein</fullName>
    </submittedName>
</protein>
<proteinExistence type="predicted"/>